<dbReference type="Proteomes" id="UP000184304">
    <property type="component" value="Unassembled WGS sequence"/>
</dbReference>
<dbReference type="OMA" id="HCTVDYY"/>
<keyword evidence="2" id="KW-1185">Reference proteome</keyword>
<proteinExistence type="predicted"/>
<dbReference type="OrthoDB" id="2790530at2759"/>
<organism evidence="1 2">
    <name type="scientific">Aspergillus tubingensis (strain CBS 134.48)</name>
    <dbReference type="NCBI Taxonomy" id="767770"/>
    <lineage>
        <taxon>Eukaryota</taxon>
        <taxon>Fungi</taxon>
        <taxon>Dikarya</taxon>
        <taxon>Ascomycota</taxon>
        <taxon>Pezizomycotina</taxon>
        <taxon>Eurotiomycetes</taxon>
        <taxon>Eurotiomycetidae</taxon>
        <taxon>Eurotiales</taxon>
        <taxon>Aspergillaceae</taxon>
        <taxon>Aspergillus</taxon>
        <taxon>Aspergillus subgen. Circumdati</taxon>
    </lineage>
</organism>
<dbReference type="AlphaFoldDB" id="A0A1L9N9N3"/>
<name>A0A1L9N9N3_ASPTC</name>
<dbReference type="EMBL" id="KV878187">
    <property type="protein sequence ID" value="OJI85941.1"/>
    <property type="molecule type" value="Genomic_DNA"/>
</dbReference>
<gene>
    <name evidence="1" type="ORF">ASPTUDRAFT_187369</name>
</gene>
<sequence>MDVSNVLFVPSNMYGKNLRERARIVNLVTTQAPPMAVTATIVNGWHTSRSDKRTHCTVDYYDAAGARVGRRHIV</sequence>
<accession>A0A1L9N9N3</accession>
<protein>
    <submittedName>
        <fullName evidence="1">Uncharacterized protein</fullName>
    </submittedName>
</protein>
<evidence type="ECO:0000313" key="2">
    <source>
        <dbReference type="Proteomes" id="UP000184304"/>
    </source>
</evidence>
<reference evidence="2" key="1">
    <citation type="journal article" date="2017" name="Genome Biol.">
        <title>Comparative genomics reveals high biological diversity and specific adaptations in the industrially and medically important fungal genus Aspergillus.</title>
        <authorList>
            <person name="de Vries R.P."/>
            <person name="Riley R."/>
            <person name="Wiebenga A."/>
            <person name="Aguilar-Osorio G."/>
            <person name="Amillis S."/>
            <person name="Uchima C.A."/>
            <person name="Anderluh G."/>
            <person name="Asadollahi M."/>
            <person name="Askin M."/>
            <person name="Barry K."/>
            <person name="Battaglia E."/>
            <person name="Bayram O."/>
            <person name="Benocci T."/>
            <person name="Braus-Stromeyer S.A."/>
            <person name="Caldana C."/>
            <person name="Canovas D."/>
            <person name="Cerqueira G.C."/>
            <person name="Chen F."/>
            <person name="Chen W."/>
            <person name="Choi C."/>
            <person name="Clum A."/>
            <person name="Dos Santos R.A."/>
            <person name="Damasio A.R."/>
            <person name="Diallinas G."/>
            <person name="Emri T."/>
            <person name="Fekete E."/>
            <person name="Flipphi M."/>
            <person name="Freyberg S."/>
            <person name="Gallo A."/>
            <person name="Gournas C."/>
            <person name="Habgood R."/>
            <person name="Hainaut M."/>
            <person name="Harispe M.L."/>
            <person name="Henrissat B."/>
            <person name="Hilden K.S."/>
            <person name="Hope R."/>
            <person name="Hossain A."/>
            <person name="Karabika E."/>
            <person name="Karaffa L."/>
            <person name="Karanyi Z."/>
            <person name="Krasevec N."/>
            <person name="Kuo A."/>
            <person name="Kusch H."/>
            <person name="LaButti K."/>
            <person name="Lagendijk E.L."/>
            <person name="Lapidus A."/>
            <person name="Levasseur A."/>
            <person name="Lindquist E."/>
            <person name="Lipzen A."/>
            <person name="Logrieco A.F."/>
            <person name="MacCabe A."/>
            <person name="Maekelae M.R."/>
            <person name="Malavazi I."/>
            <person name="Melin P."/>
            <person name="Meyer V."/>
            <person name="Mielnichuk N."/>
            <person name="Miskei M."/>
            <person name="Molnar A.P."/>
            <person name="Mule G."/>
            <person name="Ngan C.Y."/>
            <person name="Orejas M."/>
            <person name="Orosz E."/>
            <person name="Ouedraogo J.P."/>
            <person name="Overkamp K.M."/>
            <person name="Park H.-S."/>
            <person name="Perrone G."/>
            <person name="Piumi F."/>
            <person name="Punt P.J."/>
            <person name="Ram A.F."/>
            <person name="Ramon A."/>
            <person name="Rauscher S."/>
            <person name="Record E."/>
            <person name="Riano-Pachon D.M."/>
            <person name="Robert V."/>
            <person name="Roehrig J."/>
            <person name="Ruller R."/>
            <person name="Salamov A."/>
            <person name="Salih N.S."/>
            <person name="Samson R.A."/>
            <person name="Sandor E."/>
            <person name="Sanguinetti M."/>
            <person name="Schuetze T."/>
            <person name="Sepcic K."/>
            <person name="Shelest E."/>
            <person name="Sherlock G."/>
            <person name="Sophianopoulou V."/>
            <person name="Squina F.M."/>
            <person name="Sun H."/>
            <person name="Susca A."/>
            <person name="Todd R.B."/>
            <person name="Tsang A."/>
            <person name="Unkles S.E."/>
            <person name="van de Wiele N."/>
            <person name="van Rossen-Uffink D."/>
            <person name="Oliveira J.V."/>
            <person name="Vesth T.C."/>
            <person name="Visser J."/>
            <person name="Yu J.-H."/>
            <person name="Zhou M."/>
            <person name="Andersen M.R."/>
            <person name="Archer D.B."/>
            <person name="Baker S.E."/>
            <person name="Benoit I."/>
            <person name="Brakhage A.A."/>
            <person name="Braus G.H."/>
            <person name="Fischer R."/>
            <person name="Frisvad J.C."/>
            <person name="Goldman G.H."/>
            <person name="Houbraken J."/>
            <person name="Oakley B."/>
            <person name="Pocsi I."/>
            <person name="Scazzocchio C."/>
            <person name="Seiboth B."/>
            <person name="vanKuyk P.A."/>
            <person name="Wortman J."/>
            <person name="Dyer P.S."/>
            <person name="Grigoriev I.V."/>
        </authorList>
    </citation>
    <scope>NUCLEOTIDE SEQUENCE [LARGE SCALE GENOMIC DNA]</scope>
    <source>
        <strain evidence="2">CBS 134.48</strain>
    </source>
</reference>
<dbReference type="VEuPathDB" id="FungiDB:ASPTUDRAFT_187369"/>
<evidence type="ECO:0000313" key="1">
    <source>
        <dbReference type="EMBL" id="OJI85941.1"/>
    </source>
</evidence>